<dbReference type="EMBL" id="AP023287">
    <property type="protein sequence ID" value="BCI54455.1"/>
    <property type="molecule type" value="Genomic_DNA"/>
</dbReference>
<dbReference type="RefSeq" id="WP_185292372.1">
    <property type="nucleotide sequence ID" value="NZ_AP023287.1"/>
</dbReference>
<keyword evidence="3" id="KW-0276">Fatty acid metabolism</keyword>
<dbReference type="AlphaFoldDB" id="A0A6S6P777"/>
<feature type="domain" description="AMP-binding enzyme C-terminal" evidence="6">
    <location>
        <begin position="497"/>
        <end position="605"/>
    </location>
</feature>
<dbReference type="GO" id="GO:0071766">
    <property type="term" value="P:Actinobacterium-type cell wall biogenesis"/>
    <property type="evidence" value="ECO:0007669"/>
    <property type="project" value="UniProtKB-ARBA"/>
</dbReference>
<keyword evidence="4" id="KW-0443">Lipid metabolism</keyword>
<gene>
    <name evidence="7" type="ORF">NIIDNTM18_37330</name>
</gene>
<evidence type="ECO:0000256" key="4">
    <source>
        <dbReference type="ARBA" id="ARBA00023098"/>
    </source>
</evidence>
<dbReference type="Pfam" id="PF00501">
    <property type="entry name" value="AMP-binding"/>
    <property type="match status" value="1"/>
</dbReference>
<dbReference type="InterPro" id="IPR000873">
    <property type="entry name" value="AMP-dep_synth/lig_dom"/>
</dbReference>
<sequence length="607" mass="64735">MSGGSGQAVSEGLLKIEDCLDADGNIVLPHGVTLISLIDRNIANVGDTVAYRYLDHTGDDAVHAVELTWTELGVRLRAVAARLQQLTSPGDRVAILAPQGLEYVTGFFAAIKAGAIAVPLFAPELQGHAERLHTALDDSRPAVVLTTAAAAGAVEDFLDELVDLPRPQVLLVEEIPDAEGESFEDRPIHVDDVSHLQYTSGATRQPVGVEITHRAVGTNLLQMILSIDLLDRNTHGVSWLPLFHDMGLSMIGFPAVYGGHSTLMSPTAFLRRPQRWIRALAEGSREGRVVTAAPNFAYEWTAQRGLPDPGEDVDLANVVLIIGSEPVSIEAIDTFTTAFAPYGLPATAFKPSYGIAEATLFVSTIAPDARASVLYLDREGLAAGRAVPIGADAKGAVAQVSCGQVARSQWAVIVDPDTAEELPDGFVGEIWLHGDNVGRGYWGRPDDSRVTFGAALRSRLGSAGHADGVPADAHWLRTGDLGTYLDGELYVTGRLADLIVVDGRRHYPQDIESTVAAASPLVRRGHAVAFTVPDQQVVIIAERASGTRRADPAPAIDAIRTAVSDRHGVDVSDVRFVPAGAIPRTTSGKLARQACRAEYLDRTLRGM</sequence>
<dbReference type="SUPFAM" id="SSF56801">
    <property type="entry name" value="Acetyl-CoA synthetase-like"/>
    <property type="match status" value="1"/>
</dbReference>
<dbReference type="CDD" id="cd05931">
    <property type="entry name" value="FAAL"/>
    <property type="match status" value="1"/>
</dbReference>
<evidence type="ECO:0000259" key="6">
    <source>
        <dbReference type="Pfam" id="PF23024"/>
    </source>
</evidence>
<dbReference type="InterPro" id="IPR025110">
    <property type="entry name" value="AMP-bd_C"/>
</dbReference>
<dbReference type="GO" id="GO:0070566">
    <property type="term" value="F:adenylyltransferase activity"/>
    <property type="evidence" value="ECO:0007669"/>
    <property type="project" value="TreeGrafter"/>
</dbReference>
<comment type="similarity">
    <text evidence="1">Belongs to the ATP-dependent AMP-binding enzyme family.</text>
</comment>
<evidence type="ECO:0000256" key="1">
    <source>
        <dbReference type="ARBA" id="ARBA00006432"/>
    </source>
</evidence>
<dbReference type="InterPro" id="IPR040097">
    <property type="entry name" value="FAAL/FAAC"/>
</dbReference>
<evidence type="ECO:0000256" key="2">
    <source>
        <dbReference type="ARBA" id="ARBA00022598"/>
    </source>
</evidence>
<evidence type="ECO:0000313" key="8">
    <source>
        <dbReference type="Proteomes" id="UP000515734"/>
    </source>
</evidence>
<dbReference type="Gene3D" id="3.40.50.12780">
    <property type="entry name" value="N-terminal domain of ligase-like"/>
    <property type="match status" value="1"/>
</dbReference>
<dbReference type="PANTHER" id="PTHR22754">
    <property type="entry name" value="DISCO-INTERACTING PROTEIN 2 DIP2 -RELATED"/>
    <property type="match status" value="1"/>
</dbReference>
<dbReference type="GO" id="GO:0016874">
    <property type="term" value="F:ligase activity"/>
    <property type="evidence" value="ECO:0007669"/>
    <property type="project" value="UniProtKB-KW"/>
</dbReference>
<dbReference type="FunFam" id="3.40.50.12780:FF:000013">
    <property type="entry name" value="Long-chain-fatty-acid--AMP ligase FadD32"/>
    <property type="match status" value="1"/>
</dbReference>
<dbReference type="Gene3D" id="3.30.300.30">
    <property type="match status" value="1"/>
</dbReference>
<proteinExistence type="inferred from homology"/>
<evidence type="ECO:0000259" key="5">
    <source>
        <dbReference type="Pfam" id="PF00501"/>
    </source>
</evidence>
<dbReference type="GO" id="GO:0006633">
    <property type="term" value="P:fatty acid biosynthetic process"/>
    <property type="evidence" value="ECO:0007669"/>
    <property type="project" value="TreeGrafter"/>
</dbReference>
<dbReference type="InterPro" id="IPR045851">
    <property type="entry name" value="AMP-bd_C_sf"/>
</dbReference>
<accession>A0A6S6P777</accession>
<reference evidence="7 8" key="1">
    <citation type="submission" date="2020-07" db="EMBL/GenBank/DDBJ databases">
        <title>Complete genome sequence of Mycolicibacterium litorale like strain isolated from cardiac implantable electronic device infection.</title>
        <authorList>
            <person name="Fukano H."/>
            <person name="Miyama H."/>
            <person name="Hoshino Y."/>
        </authorList>
    </citation>
    <scope>NUCLEOTIDE SEQUENCE [LARGE SCALE GENOMIC DNA]</scope>
    <source>
        <strain evidence="7 8">NIIDNTM18</strain>
    </source>
</reference>
<dbReference type="Proteomes" id="UP000515734">
    <property type="component" value="Chromosome"/>
</dbReference>
<keyword evidence="2" id="KW-0436">Ligase</keyword>
<dbReference type="GO" id="GO:0005886">
    <property type="term" value="C:plasma membrane"/>
    <property type="evidence" value="ECO:0007669"/>
    <property type="project" value="TreeGrafter"/>
</dbReference>
<dbReference type="Pfam" id="PF23024">
    <property type="entry name" value="AMP-dom_DIP2-like"/>
    <property type="match status" value="1"/>
</dbReference>
<protein>
    <submittedName>
        <fullName evidence="7">Nitrate ABC transporter substrate-binding protein</fullName>
    </submittedName>
</protein>
<dbReference type="InterPro" id="IPR042099">
    <property type="entry name" value="ANL_N_sf"/>
</dbReference>
<evidence type="ECO:0000313" key="7">
    <source>
        <dbReference type="EMBL" id="BCI54455.1"/>
    </source>
</evidence>
<organism evidence="7 8">
    <name type="scientific">Mycolicibacterium litorale</name>
    <dbReference type="NCBI Taxonomy" id="758802"/>
    <lineage>
        <taxon>Bacteria</taxon>
        <taxon>Bacillati</taxon>
        <taxon>Actinomycetota</taxon>
        <taxon>Actinomycetes</taxon>
        <taxon>Mycobacteriales</taxon>
        <taxon>Mycobacteriaceae</taxon>
        <taxon>Mycolicibacterium</taxon>
    </lineage>
</organism>
<feature type="domain" description="AMP-dependent synthetase/ligase" evidence="5">
    <location>
        <begin position="42"/>
        <end position="442"/>
    </location>
</feature>
<dbReference type="PANTHER" id="PTHR22754:SF32">
    <property type="entry name" value="DISCO-INTERACTING PROTEIN 2"/>
    <property type="match status" value="1"/>
</dbReference>
<evidence type="ECO:0000256" key="3">
    <source>
        <dbReference type="ARBA" id="ARBA00022832"/>
    </source>
</evidence>
<name>A0A6S6P777_9MYCO</name>
<dbReference type="NCBIfam" id="NF009124">
    <property type="entry name" value="PRK12476.1"/>
    <property type="match status" value="1"/>
</dbReference>